<name>A0AAE1DJ41_9GAST</name>
<proteinExistence type="predicted"/>
<dbReference type="EMBL" id="JAWDGP010003760">
    <property type="protein sequence ID" value="KAK3771283.1"/>
    <property type="molecule type" value="Genomic_DNA"/>
</dbReference>
<gene>
    <name evidence="1" type="ORF">RRG08_024362</name>
</gene>
<organism evidence="1 2">
    <name type="scientific">Elysia crispata</name>
    <name type="common">lettuce slug</name>
    <dbReference type="NCBI Taxonomy" id="231223"/>
    <lineage>
        <taxon>Eukaryota</taxon>
        <taxon>Metazoa</taxon>
        <taxon>Spiralia</taxon>
        <taxon>Lophotrochozoa</taxon>
        <taxon>Mollusca</taxon>
        <taxon>Gastropoda</taxon>
        <taxon>Heterobranchia</taxon>
        <taxon>Euthyneura</taxon>
        <taxon>Panpulmonata</taxon>
        <taxon>Sacoglossa</taxon>
        <taxon>Placobranchoidea</taxon>
        <taxon>Plakobranchidae</taxon>
        <taxon>Elysia</taxon>
    </lineage>
</organism>
<comment type="caution">
    <text evidence="1">The sequence shown here is derived from an EMBL/GenBank/DDBJ whole genome shotgun (WGS) entry which is preliminary data.</text>
</comment>
<keyword evidence="2" id="KW-1185">Reference proteome</keyword>
<reference evidence="1" key="1">
    <citation type="journal article" date="2023" name="G3 (Bethesda)">
        <title>A reference genome for the long-term kleptoplast-retaining sea slug Elysia crispata morphotype clarki.</title>
        <authorList>
            <person name="Eastman K.E."/>
            <person name="Pendleton A.L."/>
            <person name="Shaikh M.A."/>
            <person name="Suttiyut T."/>
            <person name="Ogas R."/>
            <person name="Tomko P."/>
            <person name="Gavelis G."/>
            <person name="Widhalm J.R."/>
            <person name="Wisecaver J.H."/>
        </authorList>
    </citation>
    <scope>NUCLEOTIDE SEQUENCE</scope>
    <source>
        <strain evidence="1">ECLA1</strain>
    </source>
</reference>
<evidence type="ECO:0000313" key="2">
    <source>
        <dbReference type="Proteomes" id="UP001283361"/>
    </source>
</evidence>
<accession>A0AAE1DJ41</accession>
<evidence type="ECO:0000313" key="1">
    <source>
        <dbReference type="EMBL" id="KAK3771283.1"/>
    </source>
</evidence>
<dbReference type="AlphaFoldDB" id="A0AAE1DJ41"/>
<protein>
    <submittedName>
        <fullName evidence="1">Uncharacterized protein</fullName>
    </submittedName>
</protein>
<sequence length="86" mass="10319">MKRRDQANNGYFIFLYALNRYQLYPRAFITIIRTFLTNTSPTTVLVRITYFCFPHHTPKVTVSTGLLAPEWFPFYGSWWRLANFLF</sequence>
<dbReference type="Proteomes" id="UP001283361">
    <property type="component" value="Unassembled WGS sequence"/>
</dbReference>